<sequence>MRKRMSRAVKSHKQPLRFNEFGILDAYDGVDAEDFRPSGRGKSARPRYNTEEEVFKCRHCRRFVCPLPSGGHHRNHCPFCLHSRHVDDRQSGDRLSTCGSSMEPVGRFQRTRGEDVIVHRCLGCGFERFNRVAADDDYELMLELPMVPPRTSRDLKAREVEAWLEEQHELERAEWDVSDAG</sequence>
<dbReference type="STRING" id="485913.Krac_12156"/>
<name>D6TFQ0_KTERA</name>
<dbReference type="Proteomes" id="UP000004508">
    <property type="component" value="Unassembled WGS sequence"/>
</dbReference>
<evidence type="ECO:0000313" key="3">
    <source>
        <dbReference type="Proteomes" id="UP000004508"/>
    </source>
</evidence>
<dbReference type="OrthoDB" id="9809485at2"/>
<dbReference type="Pfam" id="PF12647">
    <property type="entry name" value="RNHCP"/>
    <property type="match status" value="1"/>
</dbReference>
<reference evidence="2 3" key="1">
    <citation type="journal article" date="2011" name="Stand. Genomic Sci.">
        <title>Non-contiguous finished genome sequence and contextual data of the filamentous soil bacterium Ktedonobacter racemifer type strain (SOSP1-21).</title>
        <authorList>
            <person name="Chang Y.J."/>
            <person name="Land M."/>
            <person name="Hauser L."/>
            <person name="Chertkov O."/>
            <person name="Del Rio T.G."/>
            <person name="Nolan M."/>
            <person name="Copeland A."/>
            <person name="Tice H."/>
            <person name="Cheng J.F."/>
            <person name="Lucas S."/>
            <person name="Han C."/>
            <person name="Goodwin L."/>
            <person name="Pitluck S."/>
            <person name="Ivanova N."/>
            <person name="Ovchinikova G."/>
            <person name="Pati A."/>
            <person name="Chen A."/>
            <person name="Palaniappan K."/>
            <person name="Mavromatis K."/>
            <person name="Liolios K."/>
            <person name="Brettin T."/>
            <person name="Fiebig A."/>
            <person name="Rohde M."/>
            <person name="Abt B."/>
            <person name="Goker M."/>
            <person name="Detter J.C."/>
            <person name="Woyke T."/>
            <person name="Bristow J."/>
            <person name="Eisen J.A."/>
            <person name="Markowitz V."/>
            <person name="Hugenholtz P."/>
            <person name="Kyrpides N.C."/>
            <person name="Klenk H.P."/>
            <person name="Lapidus A."/>
        </authorList>
    </citation>
    <scope>NUCLEOTIDE SEQUENCE [LARGE SCALE GENOMIC DNA]</scope>
    <source>
        <strain evidence="3">DSM 44963</strain>
    </source>
</reference>
<dbReference type="RefSeq" id="WP_007907996.1">
    <property type="nucleotide sequence ID" value="NZ_ADVG01000001.1"/>
</dbReference>
<evidence type="ECO:0000313" key="2">
    <source>
        <dbReference type="EMBL" id="EFH90533.1"/>
    </source>
</evidence>
<dbReference type="InterPro" id="IPR024439">
    <property type="entry name" value="RNHCP"/>
</dbReference>
<feature type="domain" description="RNHCP" evidence="1">
    <location>
        <begin position="53"/>
        <end position="140"/>
    </location>
</feature>
<comment type="caution">
    <text evidence="2">The sequence shown here is derived from an EMBL/GenBank/DDBJ whole genome shotgun (WGS) entry which is preliminary data.</text>
</comment>
<dbReference type="InParanoid" id="D6TFQ0"/>
<dbReference type="EMBL" id="ADVG01000001">
    <property type="protein sequence ID" value="EFH90533.1"/>
    <property type="molecule type" value="Genomic_DNA"/>
</dbReference>
<gene>
    <name evidence="2" type="ORF">Krac_12156</name>
</gene>
<dbReference type="AlphaFoldDB" id="D6TFQ0"/>
<protein>
    <recommendedName>
        <fullName evidence="1">RNHCP domain-containing protein</fullName>
    </recommendedName>
</protein>
<evidence type="ECO:0000259" key="1">
    <source>
        <dbReference type="Pfam" id="PF12647"/>
    </source>
</evidence>
<organism evidence="2 3">
    <name type="scientific">Ktedonobacter racemifer DSM 44963</name>
    <dbReference type="NCBI Taxonomy" id="485913"/>
    <lineage>
        <taxon>Bacteria</taxon>
        <taxon>Bacillati</taxon>
        <taxon>Chloroflexota</taxon>
        <taxon>Ktedonobacteria</taxon>
        <taxon>Ktedonobacterales</taxon>
        <taxon>Ktedonobacteraceae</taxon>
        <taxon>Ktedonobacter</taxon>
    </lineage>
</organism>
<keyword evidence="3" id="KW-1185">Reference proteome</keyword>
<dbReference type="eggNOG" id="COG1162">
    <property type="taxonomic scope" value="Bacteria"/>
</dbReference>
<proteinExistence type="predicted"/>
<accession>D6TFQ0</accession>